<evidence type="ECO:0000256" key="3">
    <source>
        <dbReference type="ARBA" id="ARBA00022692"/>
    </source>
</evidence>
<dbReference type="RefSeq" id="WP_062679196.1">
    <property type="nucleotide sequence ID" value="NZ_LQYW01000173.1"/>
</dbReference>
<comment type="similarity">
    <text evidence="2">Belongs to the UPF0754 family.</text>
</comment>
<evidence type="ECO:0000313" key="8">
    <source>
        <dbReference type="Proteomes" id="UP000075324"/>
    </source>
</evidence>
<feature type="transmembrane region" description="Helical" evidence="6">
    <location>
        <begin position="6"/>
        <end position="30"/>
    </location>
</feature>
<evidence type="ECO:0000256" key="4">
    <source>
        <dbReference type="ARBA" id="ARBA00022989"/>
    </source>
</evidence>
<evidence type="ECO:0008006" key="9">
    <source>
        <dbReference type="Google" id="ProtNLM"/>
    </source>
</evidence>
<dbReference type="GO" id="GO:0012505">
    <property type="term" value="C:endomembrane system"/>
    <property type="evidence" value="ECO:0007669"/>
    <property type="project" value="UniProtKB-SubCell"/>
</dbReference>
<dbReference type="PANTHER" id="PTHR35791">
    <property type="entry name" value="UPF0754 MEMBRANE PROTEIN YHEB"/>
    <property type="match status" value="1"/>
</dbReference>
<dbReference type="InterPro" id="IPR016991">
    <property type="entry name" value="UCP032178"/>
</dbReference>
<comment type="subcellular location">
    <subcellularLocation>
        <location evidence="1">Endomembrane system</location>
    </subcellularLocation>
</comment>
<dbReference type="InterPro" id="IPR007383">
    <property type="entry name" value="DUF445"/>
</dbReference>
<dbReference type="PATRIC" id="fig|153151.4.peg.2027"/>
<name>A0A150MEB2_9BACL</name>
<protein>
    <recommendedName>
        <fullName evidence="9">DUF445 domain-containing protein</fullName>
    </recommendedName>
</protein>
<dbReference type="Proteomes" id="UP000075324">
    <property type="component" value="Unassembled WGS sequence"/>
</dbReference>
<evidence type="ECO:0000256" key="1">
    <source>
        <dbReference type="ARBA" id="ARBA00004308"/>
    </source>
</evidence>
<organism evidence="7 8">
    <name type="scientific">Parageobacillus toebii</name>
    <dbReference type="NCBI Taxonomy" id="153151"/>
    <lineage>
        <taxon>Bacteria</taxon>
        <taxon>Bacillati</taxon>
        <taxon>Bacillota</taxon>
        <taxon>Bacilli</taxon>
        <taxon>Bacillales</taxon>
        <taxon>Anoxybacillaceae</taxon>
        <taxon>Parageobacillus</taxon>
    </lineage>
</organism>
<proteinExistence type="inferred from homology"/>
<dbReference type="Pfam" id="PF04286">
    <property type="entry name" value="DUF445"/>
    <property type="match status" value="1"/>
</dbReference>
<dbReference type="PANTHER" id="PTHR35791:SF1">
    <property type="entry name" value="UPF0754 MEMBRANE PROTEIN YHEB"/>
    <property type="match status" value="1"/>
</dbReference>
<keyword evidence="5 6" id="KW-0472">Membrane</keyword>
<accession>A0A150MEB2</accession>
<sequence length="377" mass="43944">MGTIFYLLFMIAVGAMIGGVTNSLAIKMLFRPYHPVYMFGKRLPFTPGLIPKRREELAEQLGKMVVEHLLTPEGIRRKLMAREWMDGAVKWARHLVEMWLFRRQTVQELLVRVGIEQPKELVCAKAVQWLDKTYEQWMEQMRPKAIRDVFPDEVQMKMEERIGELANYIADRALDYFQSEEGKQRIAKMIDEFFSGRGMFGNMLQMFLGNVNLVDKVQPEIIKFLRHSGTRELLAKLLLNEWNKLTCYPFAAVEELIGKERIRQFLHRFVINAVERNDVFEKSIADLIAPYRGQLMDEWIPRALEAGRQWISDQVETIVERLQLADIVRSEVETFSVERLEEMILSISRREFKMITYLGALLGGIIGAIQGIIGLWL</sequence>
<dbReference type="AlphaFoldDB" id="A0A150MEB2"/>
<evidence type="ECO:0000256" key="6">
    <source>
        <dbReference type="SAM" id="Phobius"/>
    </source>
</evidence>
<dbReference type="PIRSF" id="PIRSF032178">
    <property type="entry name" value="UCP032178"/>
    <property type="match status" value="1"/>
</dbReference>
<evidence type="ECO:0000256" key="2">
    <source>
        <dbReference type="ARBA" id="ARBA00008053"/>
    </source>
</evidence>
<comment type="caution">
    <text evidence="7">The sequence shown here is derived from an EMBL/GenBank/DDBJ whole genome shotgun (WGS) entry which is preliminary data.</text>
</comment>
<reference evidence="7 8" key="1">
    <citation type="submission" date="2016-01" db="EMBL/GenBank/DDBJ databases">
        <title>Draft Genome Sequences of Seven Thermophilic Sporeformers Isolated from Foods.</title>
        <authorList>
            <person name="Berendsen E.M."/>
            <person name="Wells-Bennik M.H."/>
            <person name="Krawcyk A.O."/>
            <person name="De Jong A."/>
            <person name="Holsappel S."/>
            <person name="Eijlander R.T."/>
            <person name="Kuipers O.P."/>
        </authorList>
    </citation>
    <scope>NUCLEOTIDE SEQUENCE [LARGE SCALE GENOMIC DNA]</scope>
    <source>
        <strain evidence="7 8">B4110</strain>
    </source>
</reference>
<gene>
    <name evidence="7" type="ORF">B4110_0743</name>
</gene>
<keyword evidence="4 6" id="KW-1133">Transmembrane helix</keyword>
<keyword evidence="3 6" id="KW-0812">Transmembrane</keyword>
<dbReference type="EMBL" id="LQYW01000173">
    <property type="protein sequence ID" value="KYD22890.1"/>
    <property type="molecule type" value="Genomic_DNA"/>
</dbReference>
<evidence type="ECO:0000313" key="7">
    <source>
        <dbReference type="EMBL" id="KYD22890.1"/>
    </source>
</evidence>
<feature type="transmembrane region" description="Helical" evidence="6">
    <location>
        <begin position="355"/>
        <end position="376"/>
    </location>
</feature>
<evidence type="ECO:0000256" key="5">
    <source>
        <dbReference type="ARBA" id="ARBA00023136"/>
    </source>
</evidence>